<evidence type="ECO:0000313" key="2">
    <source>
        <dbReference type="EMBL" id="MBT1711425.1"/>
    </source>
</evidence>
<gene>
    <name evidence="2" type="ORF">KK062_24495</name>
</gene>
<sequence length="388" mass="43223">MKSAYNATWLHNLHILKEVKQWRDHDMLSPEQFGAISREYPSSFYHPNVIIRILLFIATLIALAGVTGLGALVVFNSRSNEEYAFVVSLIYGIVSFIFLDRVFIHNAKHYKSGVTEALLYHALGFALIGIAGMVDADPLMTASAFFVVFSIAAFRYIDLIATACAFASLAFFLFYVLYEAGGYMQQMIPMAIIIVFTPLYMALKKIKRQSAANPWRPCLTLLEALSLLLIYVAGNYFVVRELSLELMDLVIEEGQDIPLAYAFYFLTVAIPVGYLYFGIKRKDLVLIRVSLLAIAFSVFTFKYYFSLGHPEISLTAAGAVLLTVSLLLFRYLKTPKHGYTRENVLREKWADMNVESFVIAQSLGGNTVTVHETGGGGDFAGGGSTDSF</sequence>
<evidence type="ECO:0000313" key="3">
    <source>
        <dbReference type="Proteomes" id="UP001319080"/>
    </source>
</evidence>
<accession>A0AAP2E1K7</accession>
<dbReference type="AlphaFoldDB" id="A0AAP2E1K7"/>
<reference evidence="2 3" key="1">
    <citation type="submission" date="2021-05" db="EMBL/GenBank/DDBJ databases">
        <title>A Polyphasic approach of four new species of the genus Ohtaekwangia: Ohtaekwangia histidinii sp. nov., Ohtaekwangia cretensis sp. nov., Ohtaekwangia indiensis sp. nov., Ohtaekwangia reichenbachii sp. nov. from diverse environment.</title>
        <authorList>
            <person name="Octaviana S."/>
        </authorList>
    </citation>
    <scope>NUCLEOTIDE SEQUENCE [LARGE SCALE GENOMIC DNA]</scope>
    <source>
        <strain evidence="2 3">PWU5</strain>
    </source>
</reference>
<proteinExistence type="predicted"/>
<organism evidence="2 3">
    <name type="scientific">Dawidia cretensis</name>
    <dbReference type="NCBI Taxonomy" id="2782350"/>
    <lineage>
        <taxon>Bacteria</taxon>
        <taxon>Pseudomonadati</taxon>
        <taxon>Bacteroidota</taxon>
        <taxon>Cytophagia</taxon>
        <taxon>Cytophagales</taxon>
        <taxon>Chryseotaleaceae</taxon>
        <taxon>Dawidia</taxon>
    </lineage>
</organism>
<feature type="transmembrane region" description="Helical" evidence="1">
    <location>
        <begin position="82"/>
        <end position="99"/>
    </location>
</feature>
<feature type="transmembrane region" description="Helical" evidence="1">
    <location>
        <begin position="119"/>
        <end position="149"/>
    </location>
</feature>
<keyword evidence="1" id="KW-0812">Transmembrane</keyword>
<name>A0AAP2E1K7_9BACT</name>
<keyword evidence="1" id="KW-1133">Transmembrane helix</keyword>
<evidence type="ECO:0000256" key="1">
    <source>
        <dbReference type="SAM" id="Phobius"/>
    </source>
</evidence>
<dbReference type="RefSeq" id="WP_254086999.1">
    <property type="nucleotide sequence ID" value="NZ_JAHESE010000033.1"/>
</dbReference>
<feature type="transmembrane region" description="Helical" evidence="1">
    <location>
        <begin position="183"/>
        <end position="203"/>
    </location>
</feature>
<feature type="transmembrane region" description="Helical" evidence="1">
    <location>
        <begin position="312"/>
        <end position="332"/>
    </location>
</feature>
<feature type="transmembrane region" description="Helical" evidence="1">
    <location>
        <begin position="49"/>
        <end position="75"/>
    </location>
</feature>
<keyword evidence="3" id="KW-1185">Reference proteome</keyword>
<evidence type="ECO:0008006" key="4">
    <source>
        <dbReference type="Google" id="ProtNLM"/>
    </source>
</evidence>
<keyword evidence="1" id="KW-0472">Membrane</keyword>
<dbReference type="EMBL" id="JAHESE010000033">
    <property type="protein sequence ID" value="MBT1711425.1"/>
    <property type="molecule type" value="Genomic_DNA"/>
</dbReference>
<feature type="transmembrane region" description="Helical" evidence="1">
    <location>
        <begin position="259"/>
        <end position="277"/>
    </location>
</feature>
<feature type="transmembrane region" description="Helical" evidence="1">
    <location>
        <begin position="215"/>
        <end position="239"/>
    </location>
</feature>
<comment type="caution">
    <text evidence="2">The sequence shown here is derived from an EMBL/GenBank/DDBJ whole genome shotgun (WGS) entry which is preliminary data.</text>
</comment>
<dbReference type="Proteomes" id="UP001319080">
    <property type="component" value="Unassembled WGS sequence"/>
</dbReference>
<feature type="transmembrane region" description="Helical" evidence="1">
    <location>
        <begin position="284"/>
        <end position="306"/>
    </location>
</feature>
<feature type="transmembrane region" description="Helical" evidence="1">
    <location>
        <begin position="156"/>
        <end position="177"/>
    </location>
</feature>
<protein>
    <recommendedName>
        <fullName evidence="4">DUF2157 domain-containing protein</fullName>
    </recommendedName>
</protein>